<feature type="compositionally biased region" description="Polar residues" evidence="1">
    <location>
        <begin position="273"/>
        <end position="285"/>
    </location>
</feature>
<dbReference type="EMBL" id="CAVLGL010000013">
    <property type="protein sequence ID" value="CAK1580640.1"/>
    <property type="molecule type" value="Genomic_DNA"/>
</dbReference>
<dbReference type="Proteomes" id="UP001314205">
    <property type="component" value="Unassembled WGS sequence"/>
</dbReference>
<dbReference type="AlphaFoldDB" id="A0AAV1KC35"/>
<proteinExistence type="predicted"/>
<evidence type="ECO:0000313" key="3">
    <source>
        <dbReference type="Proteomes" id="UP001314205"/>
    </source>
</evidence>
<dbReference type="PANTHER" id="PTHR34239:SF2">
    <property type="entry name" value="TRANSPOSABLE ELEMENT P TRANSPOSASE_THAP9 CONSERVED DOMAIN-CONTAINING PROTEIN"/>
    <property type="match status" value="1"/>
</dbReference>
<name>A0AAV1KC35_9NEOP</name>
<organism evidence="2 3">
    <name type="scientific">Parnassius mnemosyne</name>
    <name type="common">clouded apollo</name>
    <dbReference type="NCBI Taxonomy" id="213953"/>
    <lineage>
        <taxon>Eukaryota</taxon>
        <taxon>Metazoa</taxon>
        <taxon>Ecdysozoa</taxon>
        <taxon>Arthropoda</taxon>
        <taxon>Hexapoda</taxon>
        <taxon>Insecta</taxon>
        <taxon>Pterygota</taxon>
        <taxon>Neoptera</taxon>
        <taxon>Endopterygota</taxon>
        <taxon>Lepidoptera</taxon>
        <taxon>Glossata</taxon>
        <taxon>Ditrysia</taxon>
        <taxon>Papilionoidea</taxon>
        <taxon>Papilionidae</taxon>
        <taxon>Parnassiinae</taxon>
        <taxon>Parnassini</taxon>
        <taxon>Parnassius</taxon>
        <taxon>Driopa</taxon>
    </lineage>
</organism>
<reference evidence="2 3" key="1">
    <citation type="submission" date="2023-11" db="EMBL/GenBank/DDBJ databases">
        <authorList>
            <person name="Hedman E."/>
            <person name="Englund M."/>
            <person name="Stromberg M."/>
            <person name="Nyberg Akerstrom W."/>
            <person name="Nylinder S."/>
            <person name="Jareborg N."/>
            <person name="Kallberg Y."/>
            <person name="Kronander E."/>
        </authorList>
    </citation>
    <scope>NUCLEOTIDE SEQUENCE [LARGE SCALE GENOMIC DNA]</scope>
</reference>
<protein>
    <submittedName>
        <fullName evidence="2">Uncharacterized protein</fullName>
    </submittedName>
</protein>
<sequence>MSQRSAVDKIGYYQKKIKKLEEQERKRYKRVIVYSDSSDAEENVDNEAEDCNKVVNDDTMVTSIPSEEHPQLTTEDKEEETIPTLDHELLSALGDTDSDEQKYGENIHQDLAHRWLPLLRKGLTKETRQNLLKAYLIPENCKLLRAPTLNPEIAAALTDAARNRDKKIEVDQQKLGLGITAVNRAMSLLLIGDNKVQAIKNLSDACRILSDLHHSETQTRIKLVTPGLDKCFLKIIHESERDETLFGNNLPQKIKALKAIEKQGLQIKKTDPKPSTSQIATSSSLRDNRYQGNWRFPSRSQNKRGRGGPKKSSGTRRDHPSQVYPQTRSWSNNKSYHAPVQQ</sequence>
<gene>
    <name evidence="2" type="ORF">PARMNEM_LOCUS2406</name>
</gene>
<feature type="compositionally biased region" description="Polar residues" evidence="1">
    <location>
        <begin position="323"/>
        <end position="342"/>
    </location>
</feature>
<evidence type="ECO:0000256" key="1">
    <source>
        <dbReference type="SAM" id="MobiDB-lite"/>
    </source>
</evidence>
<dbReference type="PANTHER" id="PTHR34239">
    <property type="entry name" value="APPLE DOMAIN-CONTAINING PROTEIN"/>
    <property type="match status" value="1"/>
</dbReference>
<accession>A0AAV1KC35</accession>
<evidence type="ECO:0000313" key="2">
    <source>
        <dbReference type="EMBL" id="CAK1580640.1"/>
    </source>
</evidence>
<feature type="region of interest" description="Disordered" evidence="1">
    <location>
        <begin position="268"/>
        <end position="342"/>
    </location>
</feature>
<comment type="caution">
    <text evidence="2">The sequence shown here is derived from an EMBL/GenBank/DDBJ whole genome shotgun (WGS) entry which is preliminary data.</text>
</comment>
<keyword evidence="3" id="KW-1185">Reference proteome</keyword>